<evidence type="ECO:0000313" key="2">
    <source>
        <dbReference type="Proteomes" id="UP000007266"/>
    </source>
</evidence>
<proteinExistence type="predicted"/>
<organism evidence="1 2">
    <name type="scientific">Tribolium castaneum</name>
    <name type="common">Red flour beetle</name>
    <dbReference type="NCBI Taxonomy" id="7070"/>
    <lineage>
        <taxon>Eukaryota</taxon>
        <taxon>Metazoa</taxon>
        <taxon>Ecdysozoa</taxon>
        <taxon>Arthropoda</taxon>
        <taxon>Hexapoda</taxon>
        <taxon>Insecta</taxon>
        <taxon>Pterygota</taxon>
        <taxon>Neoptera</taxon>
        <taxon>Endopterygota</taxon>
        <taxon>Coleoptera</taxon>
        <taxon>Polyphaga</taxon>
        <taxon>Cucujiformia</taxon>
        <taxon>Tenebrionidae</taxon>
        <taxon>Tenebrionidae incertae sedis</taxon>
        <taxon>Tribolium</taxon>
    </lineage>
</organism>
<dbReference type="InParanoid" id="D7GYH1"/>
<reference evidence="1 2" key="1">
    <citation type="journal article" date="2008" name="Nature">
        <title>The genome of the model beetle and pest Tribolium castaneum.</title>
        <authorList>
            <consortium name="Tribolium Genome Sequencing Consortium"/>
            <person name="Richards S."/>
            <person name="Gibbs R.A."/>
            <person name="Weinstock G.M."/>
            <person name="Brown S.J."/>
            <person name="Denell R."/>
            <person name="Beeman R.W."/>
            <person name="Gibbs R."/>
            <person name="Beeman R.W."/>
            <person name="Brown S.J."/>
            <person name="Bucher G."/>
            <person name="Friedrich M."/>
            <person name="Grimmelikhuijzen C.J."/>
            <person name="Klingler M."/>
            <person name="Lorenzen M."/>
            <person name="Richards S."/>
            <person name="Roth S."/>
            <person name="Schroder R."/>
            <person name="Tautz D."/>
            <person name="Zdobnov E.M."/>
            <person name="Muzny D."/>
            <person name="Gibbs R.A."/>
            <person name="Weinstock G.M."/>
            <person name="Attaway T."/>
            <person name="Bell S."/>
            <person name="Buhay C.J."/>
            <person name="Chandrabose M.N."/>
            <person name="Chavez D."/>
            <person name="Clerk-Blankenburg K.P."/>
            <person name="Cree A."/>
            <person name="Dao M."/>
            <person name="Davis C."/>
            <person name="Chacko J."/>
            <person name="Dinh H."/>
            <person name="Dugan-Rocha S."/>
            <person name="Fowler G."/>
            <person name="Garner T.T."/>
            <person name="Garnes J."/>
            <person name="Gnirke A."/>
            <person name="Hawes A."/>
            <person name="Hernandez J."/>
            <person name="Hines S."/>
            <person name="Holder M."/>
            <person name="Hume J."/>
            <person name="Jhangiani S.N."/>
            <person name="Joshi V."/>
            <person name="Khan Z.M."/>
            <person name="Jackson L."/>
            <person name="Kovar C."/>
            <person name="Kowis A."/>
            <person name="Lee S."/>
            <person name="Lewis L.R."/>
            <person name="Margolis J."/>
            <person name="Morgan M."/>
            <person name="Nazareth L.V."/>
            <person name="Nguyen N."/>
            <person name="Okwuonu G."/>
            <person name="Parker D."/>
            <person name="Richards S."/>
            <person name="Ruiz S.J."/>
            <person name="Santibanez J."/>
            <person name="Savard J."/>
            <person name="Scherer S.E."/>
            <person name="Schneider B."/>
            <person name="Sodergren E."/>
            <person name="Tautz D."/>
            <person name="Vattahil S."/>
            <person name="Villasana D."/>
            <person name="White C.S."/>
            <person name="Wright R."/>
            <person name="Park Y."/>
            <person name="Beeman R.W."/>
            <person name="Lord J."/>
            <person name="Oppert B."/>
            <person name="Lorenzen M."/>
            <person name="Brown S."/>
            <person name="Wang L."/>
            <person name="Savard J."/>
            <person name="Tautz D."/>
            <person name="Richards S."/>
            <person name="Weinstock G."/>
            <person name="Gibbs R.A."/>
            <person name="Liu Y."/>
            <person name="Worley K."/>
            <person name="Weinstock G."/>
            <person name="Elsik C.G."/>
            <person name="Reese J.T."/>
            <person name="Elhaik E."/>
            <person name="Landan G."/>
            <person name="Graur D."/>
            <person name="Arensburger P."/>
            <person name="Atkinson P."/>
            <person name="Beeman R.W."/>
            <person name="Beidler J."/>
            <person name="Brown S.J."/>
            <person name="Demuth J.P."/>
            <person name="Drury D.W."/>
            <person name="Du Y.Z."/>
            <person name="Fujiwara H."/>
            <person name="Lorenzen M."/>
            <person name="Maselli V."/>
            <person name="Osanai M."/>
            <person name="Park Y."/>
            <person name="Robertson H.M."/>
            <person name="Tu Z."/>
            <person name="Wang J.J."/>
            <person name="Wang S."/>
            <person name="Richards S."/>
            <person name="Song H."/>
            <person name="Zhang L."/>
            <person name="Sodergren E."/>
            <person name="Werner D."/>
            <person name="Stanke M."/>
            <person name="Morgenstern B."/>
            <person name="Solovyev V."/>
            <person name="Kosarev P."/>
            <person name="Brown G."/>
            <person name="Chen H.C."/>
            <person name="Ermolaeva O."/>
            <person name="Hlavina W."/>
            <person name="Kapustin Y."/>
            <person name="Kiryutin B."/>
            <person name="Kitts P."/>
            <person name="Maglott D."/>
            <person name="Pruitt K."/>
            <person name="Sapojnikov V."/>
            <person name="Souvorov A."/>
            <person name="Mackey A.J."/>
            <person name="Waterhouse R.M."/>
            <person name="Wyder S."/>
            <person name="Zdobnov E.M."/>
            <person name="Zdobnov E.M."/>
            <person name="Wyder S."/>
            <person name="Kriventseva E.V."/>
            <person name="Kadowaki T."/>
            <person name="Bork P."/>
            <person name="Aranda M."/>
            <person name="Bao R."/>
            <person name="Beermann A."/>
            <person name="Berns N."/>
            <person name="Bolognesi R."/>
            <person name="Bonneton F."/>
            <person name="Bopp D."/>
            <person name="Brown S.J."/>
            <person name="Bucher G."/>
            <person name="Butts T."/>
            <person name="Chaumot A."/>
            <person name="Denell R.E."/>
            <person name="Ferrier D.E."/>
            <person name="Friedrich M."/>
            <person name="Gordon C.M."/>
            <person name="Jindra M."/>
            <person name="Klingler M."/>
            <person name="Lan Q."/>
            <person name="Lattorff H.M."/>
            <person name="Laudet V."/>
            <person name="von Levetsow C."/>
            <person name="Liu Z."/>
            <person name="Lutz R."/>
            <person name="Lynch J.A."/>
            <person name="da Fonseca R.N."/>
            <person name="Posnien N."/>
            <person name="Reuter R."/>
            <person name="Roth S."/>
            <person name="Savard J."/>
            <person name="Schinko J.B."/>
            <person name="Schmitt C."/>
            <person name="Schoppmeier M."/>
            <person name="Schroder R."/>
            <person name="Shippy T.D."/>
            <person name="Simonnet F."/>
            <person name="Marques-Souza H."/>
            <person name="Tautz D."/>
            <person name="Tomoyasu Y."/>
            <person name="Trauner J."/>
            <person name="Van der Zee M."/>
            <person name="Vervoort M."/>
            <person name="Wittkopp N."/>
            <person name="Wimmer E.A."/>
            <person name="Yang X."/>
            <person name="Jones A.K."/>
            <person name="Sattelle D.B."/>
            <person name="Ebert P.R."/>
            <person name="Nelson D."/>
            <person name="Scott J.G."/>
            <person name="Beeman R.W."/>
            <person name="Muthukrishnan S."/>
            <person name="Kramer K.J."/>
            <person name="Arakane Y."/>
            <person name="Beeman R.W."/>
            <person name="Zhu Q."/>
            <person name="Hogenkamp D."/>
            <person name="Dixit R."/>
            <person name="Oppert B."/>
            <person name="Jiang H."/>
            <person name="Zou Z."/>
            <person name="Marshall J."/>
            <person name="Elpidina E."/>
            <person name="Vinokurov K."/>
            <person name="Oppert C."/>
            <person name="Zou Z."/>
            <person name="Evans J."/>
            <person name="Lu Z."/>
            <person name="Zhao P."/>
            <person name="Sumathipala N."/>
            <person name="Altincicek B."/>
            <person name="Vilcinskas A."/>
            <person name="Williams M."/>
            <person name="Hultmark D."/>
            <person name="Hetru C."/>
            <person name="Jiang H."/>
            <person name="Grimmelikhuijzen C.J."/>
            <person name="Hauser F."/>
            <person name="Cazzamali G."/>
            <person name="Williamson M."/>
            <person name="Park Y."/>
            <person name="Li B."/>
            <person name="Tanaka Y."/>
            <person name="Predel R."/>
            <person name="Neupert S."/>
            <person name="Schachtner J."/>
            <person name="Verleyen P."/>
            <person name="Raible F."/>
            <person name="Bork P."/>
            <person name="Friedrich M."/>
            <person name="Walden K.K."/>
            <person name="Robertson H.M."/>
            <person name="Angeli S."/>
            <person name="Foret S."/>
            <person name="Bucher G."/>
            <person name="Schuetz S."/>
            <person name="Maleszka R."/>
            <person name="Wimmer E.A."/>
            <person name="Beeman R.W."/>
            <person name="Lorenzen M."/>
            <person name="Tomoyasu Y."/>
            <person name="Miller S.C."/>
            <person name="Grossmann D."/>
            <person name="Bucher G."/>
        </authorList>
    </citation>
    <scope>NUCLEOTIDE SEQUENCE [LARGE SCALE GENOMIC DNA]</scope>
    <source>
        <strain evidence="1 2">Georgia GA2</strain>
    </source>
</reference>
<dbReference type="PhylomeDB" id="D7GYH1"/>
<reference evidence="1 2" key="2">
    <citation type="journal article" date="2010" name="Nucleic Acids Res.">
        <title>BeetleBase in 2010: revisions to provide comprehensive genomic information for Tribolium castaneum.</title>
        <authorList>
            <person name="Kim H.S."/>
            <person name="Murphy T."/>
            <person name="Xia J."/>
            <person name="Caragea D."/>
            <person name="Park Y."/>
            <person name="Beeman R.W."/>
            <person name="Lorenzen M.D."/>
            <person name="Butcher S."/>
            <person name="Manak J.R."/>
            <person name="Brown S.J."/>
        </authorList>
    </citation>
    <scope>NUCLEOTIDE SEQUENCE [LARGE SCALE GENOMIC DNA]</scope>
    <source>
        <strain evidence="1 2">Georgia GA2</strain>
    </source>
</reference>
<dbReference type="OMA" id="CKREILF"/>
<keyword evidence="2" id="KW-1185">Reference proteome</keyword>
<evidence type="ECO:0000313" key="1">
    <source>
        <dbReference type="EMBL" id="EFA13410.1"/>
    </source>
</evidence>
<dbReference type="PANTHER" id="PTHR31511:SF12">
    <property type="entry name" value="RHO TERMINATION FACTOR N-TERMINAL DOMAIN-CONTAINING PROTEIN"/>
    <property type="match status" value="1"/>
</dbReference>
<name>D7GYH1_TRICA</name>
<dbReference type="EMBL" id="KQ971674">
    <property type="protein sequence ID" value="EFA13410.1"/>
    <property type="molecule type" value="Genomic_DNA"/>
</dbReference>
<accession>D7GYH1</accession>
<protein>
    <submittedName>
        <fullName evidence="1">Uncharacterized protein</fullName>
    </submittedName>
</protein>
<dbReference type="Proteomes" id="UP000007266">
    <property type="component" value="Unassembled WGS sequence"/>
</dbReference>
<sequence length="116" mass="13297">MKDEYKGRVISEFLGTGAKAYCVDVEGELSKKAKGIKHNVITSELHKIDYQNAVTVPNTEIIKEMNIFRSKLHNIYTELKKKIALSFKDDKRYILNNSEGRTLSWGHKNIPAQTQE</sequence>
<gene>
    <name evidence="1" type="primary">GLEAN_04040</name>
    <name evidence="1" type="ORF">TcasGA2_TC004040</name>
</gene>
<dbReference type="PANTHER" id="PTHR31511">
    <property type="entry name" value="PROTEIN CBG23764"/>
    <property type="match status" value="1"/>
</dbReference>
<dbReference type="HOGENOM" id="CLU_002028_3_1_1"/>
<dbReference type="AlphaFoldDB" id="D7GYH1"/>